<accession>A0A3M2LBF6</accession>
<dbReference type="Proteomes" id="UP000279275">
    <property type="component" value="Unassembled WGS sequence"/>
</dbReference>
<gene>
    <name evidence="2" type="ORF">EBN03_16865</name>
</gene>
<keyword evidence="1" id="KW-0472">Membrane</keyword>
<sequence length="176" mass="18386">MHNAEQIGAAASPGFLPALRTFSLLAATLTAGLMAGLFAAFAYAVMPALARSNDAVYVEVMRNINVVIVNPLFMTLFMGGVGVGLAAVITTWRAPDPAARWWALAGFAAYLVMFMITVAANVPLNDQLAADPGQDPAAARAAFENSWVAWNIARAVVATGSLVAFGAALLYARPSK</sequence>
<dbReference type="AlphaFoldDB" id="A0A3M2LBF6"/>
<dbReference type="Pfam" id="PF08592">
    <property type="entry name" value="Anthrone_oxy"/>
    <property type="match status" value="1"/>
</dbReference>
<feature type="transmembrane region" description="Helical" evidence="1">
    <location>
        <begin position="21"/>
        <end position="46"/>
    </location>
</feature>
<keyword evidence="1" id="KW-0812">Transmembrane</keyword>
<dbReference type="EMBL" id="RFFH01000006">
    <property type="protein sequence ID" value="RMI31968.1"/>
    <property type="molecule type" value="Genomic_DNA"/>
</dbReference>
<evidence type="ECO:0000313" key="2">
    <source>
        <dbReference type="EMBL" id="RMI31968.1"/>
    </source>
</evidence>
<feature type="transmembrane region" description="Helical" evidence="1">
    <location>
        <begin position="152"/>
        <end position="172"/>
    </location>
</feature>
<dbReference type="InterPro" id="IPR013901">
    <property type="entry name" value="Anthrone_oxy"/>
</dbReference>
<dbReference type="OrthoDB" id="428263at2"/>
<keyword evidence="1" id="KW-1133">Transmembrane helix</keyword>
<proteinExistence type="predicted"/>
<name>A0A3M2LBF6_9NOCA</name>
<evidence type="ECO:0000313" key="3">
    <source>
        <dbReference type="Proteomes" id="UP000279275"/>
    </source>
</evidence>
<reference evidence="2 3" key="1">
    <citation type="submission" date="2018-10" db="EMBL/GenBank/DDBJ databases">
        <title>Isolation from cow dung.</title>
        <authorList>
            <person name="Ling L."/>
        </authorList>
    </citation>
    <scope>NUCLEOTIDE SEQUENCE [LARGE SCALE GENOMIC DNA]</scope>
    <source>
        <strain evidence="2 3">NEAU-LL90</strain>
    </source>
</reference>
<evidence type="ECO:0000256" key="1">
    <source>
        <dbReference type="SAM" id="Phobius"/>
    </source>
</evidence>
<feature type="transmembrane region" description="Helical" evidence="1">
    <location>
        <begin position="101"/>
        <end position="122"/>
    </location>
</feature>
<feature type="transmembrane region" description="Helical" evidence="1">
    <location>
        <begin position="66"/>
        <end position="89"/>
    </location>
</feature>
<protein>
    <submittedName>
        <fullName evidence="2">DUF1772 domain-containing protein</fullName>
    </submittedName>
</protein>
<comment type="caution">
    <text evidence="2">The sequence shown here is derived from an EMBL/GenBank/DDBJ whole genome shotgun (WGS) entry which is preliminary data.</text>
</comment>
<keyword evidence="3" id="KW-1185">Reference proteome</keyword>
<organism evidence="2 3">
    <name type="scientific">Nocardia stercoris</name>
    <dbReference type="NCBI Taxonomy" id="2483361"/>
    <lineage>
        <taxon>Bacteria</taxon>
        <taxon>Bacillati</taxon>
        <taxon>Actinomycetota</taxon>
        <taxon>Actinomycetes</taxon>
        <taxon>Mycobacteriales</taxon>
        <taxon>Nocardiaceae</taxon>
        <taxon>Nocardia</taxon>
    </lineage>
</organism>